<organism evidence="3 4">
    <name type="scientific">Ophiocordyceps australis</name>
    <dbReference type="NCBI Taxonomy" id="1399860"/>
    <lineage>
        <taxon>Eukaryota</taxon>
        <taxon>Fungi</taxon>
        <taxon>Dikarya</taxon>
        <taxon>Ascomycota</taxon>
        <taxon>Pezizomycotina</taxon>
        <taxon>Sordariomycetes</taxon>
        <taxon>Hypocreomycetidae</taxon>
        <taxon>Hypocreales</taxon>
        <taxon>Ophiocordycipitaceae</taxon>
        <taxon>Ophiocordyceps</taxon>
    </lineage>
</organism>
<dbReference type="EMBL" id="NJEU01000057">
    <property type="protein sequence ID" value="PHH82472.1"/>
    <property type="molecule type" value="Genomic_DNA"/>
</dbReference>
<dbReference type="AlphaFoldDB" id="A0A2C5ZRJ5"/>
<name>A0A2C5ZRJ5_9HYPO</name>
<reference evidence="3 4" key="1">
    <citation type="submission" date="2017-06" db="EMBL/GenBank/DDBJ databases">
        <title>Ant-infecting Ophiocordyceps genomes reveal a high diversity of potential behavioral manipulation genes and a possible major role for enterotoxins.</title>
        <authorList>
            <person name="De Bekker C."/>
            <person name="Evans H.C."/>
            <person name="Brachmann A."/>
            <person name="Hughes D.P."/>
        </authorList>
    </citation>
    <scope>NUCLEOTIDE SEQUENCE [LARGE SCALE GENOMIC DNA]</scope>
    <source>
        <strain evidence="3 4">1348a</strain>
    </source>
</reference>
<feature type="compositionally biased region" description="Pro residues" evidence="1">
    <location>
        <begin position="132"/>
        <end position="142"/>
    </location>
</feature>
<keyword evidence="2" id="KW-1133">Transmembrane helix</keyword>
<accession>A0A2C5ZRJ5</accession>
<protein>
    <submittedName>
        <fullName evidence="3">Uncharacterized protein</fullName>
    </submittedName>
</protein>
<feature type="transmembrane region" description="Helical" evidence="2">
    <location>
        <begin position="37"/>
        <end position="60"/>
    </location>
</feature>
<dbReference type="OrthoDB" id="5376312at2759"/>
<keyword evidence="4" id="KW-1185">Reference proteome</keyword>
<sequence>MAVAHGSNGGLDGRGHDREWKRNAGQLVPRRLGEKSVAVIAIFSLLALMSLFACLLVKFAKVHRRRRLGRRLGAKTDQQRYRPWNKWFRSLLRRKGGSYDEARGSDDIERRYTQHRLGDATSRLGQASRQQQPPPPRPPSPRASPRSSRRPASGTDDASREPATNTAVDRVASKRSVMTLPPYSHFAALDEQVVGREGERAGIDTIEYMPTAEEQEALREAEMEALFRIRLAGRRQAEERHELRRLRNDSRALAQPPTRPSNTDIAHLQREAVEIQESRQRSVSSVSYADVGVARHDGTRLRANSTESERMGLLSDAASMAASLGHARQRSTSSLTMQAPPSWSGLDATQGVAEADLGDEAMPPPDYHEVALDDAVSDHLDAVGNGDGSAMSEAPPEYHGGPPAQAQDARGRDARAQDARVQDARARGLGGVPQLPSLRISRLPSIVFEQ</sequence>
<feature type="compositionally biased region" description="Basic and acidic residues" evidence="1">
    <location>
        <begin position="409"/>
        <end position="426"/>
    </location>
</feature>
<feature type="compositionally biased region" description="Basic and acidic residues" evidence="1">
    <location>
        <begin position="366"/>
        <end position="381"/>
    </location>
</feature>
<gene>
    <name evidence="3" type="ORF">CDD82_5885</name>
</gene>
<keyword evidence="2" id="KW-0812">Transmembrane</keyword>
<feature type="region of interest" description="Disordered" evidence="1">
    <location>
        <begin position="118"/>
        <end position="173"/>
    </location>
</feature>
<evidence type="ECO:0000313" key="3">
    <source>
        <dbReference type="EMBL" id="PHH82472.1"/>
    </source>
</evidence>
<feature type="compositionally biased region" description="Low complexity" evidence="1">
    <location>
        <begin position="143"/>
        <end position="153"/>
    </location>
</feature>
<evidence type="ECO:0000256" key="1">
    <source>
        <dbReference type="SAM" id="MobiDB-lite"/>
    </source>
</evidence>
<dbReference type="Proteomes" id="UP000224854">
    <property type="component" value="Unassembled WGS sequence"/>
</dbReference>
<evidence type="ECO:0000256" key="2">
    <source>
        <dbReference type="SAM" id="Phobius"/>
    </source>
</evidence>
<proteinExistence type="predicted"/>
<comment type="caution">
    <text evidence="3">The sequence shown here is derived from an EMBL/GenBank/DDBJ whole genome shotgun (WGS) entry which is preliminary data.</text>
</comment>
<keyword evidence="2" id="KW-0472">Membrane</keyword>
<feature type="region of interest" description="Disordered" evidence="1">
    <location>
        <begin position="358"/>
        <end position="436"/>
    </location>
</feature>
<evidence type="ECO:0000313" key="4">
    <source>
        <dbReference type="Proteomes" id="UP000224854"/>
    </source>
</evidence>